<dbReference type="GO" id="GO:0003677">
    <property type="term" value="F:DNA binding"/>
    <property type="evidence" value="ECO:0007669"/>
    <property type="project" value="InterPro"/>
</dbReference>
<evidence type="ECO:0000313" key="2">
    <source>
        <dbReference type="EMBL" id="CAD2076338.1"/>
    </source>
</evidence>
<dbReference type="InterPro" id="IPR010982">
    <property type="entry name" value="Lambda_DNA-bd_dom_sf"/>
</dbReference>
<comment type="caution">
    <text evidence="2">The sequence shown here is derived from an EMBL/GenBank/DDBJ whole genome shotgun (WGS) entry which is preliminary data.</text>
</comment>
<dbReference type="SUPFAM" id="SSF47413">
    <property type="entry name" value="lambda repressor-like DNA-binding domains"/>
    <property type="match status" value="1"/>
</dbReference>
<protein>
    <recommendedName>
        <fullName evidence="1">HTH cro/C1-type domain-containing protein</fullName>
    </recommendedName>
</protein>
<name>A0A6V7RH35_9BACL</name>
<feature type="domain" description="HTH cro/C1-type" evidence="1">
    <location>
        <begin position="6"/>
        <end position="74"/>
    </location>
</feature>
<dbReference type="Proteomes" id="UP000521032">
    <property type="component" value="Unassembled WGS sequence"/>
</dbReference>
<gene>
    <name evidence="2" type="ORF">JEOSCH030_01050</name>
</gene>
<evidence type="ECO:0000313" key="3">
    <source>
        <dbReference type="Proteomes" id="UP000521032"/>
    </source>
</evidence>
<accession>A0A6V7RH35</accession>
<dbReference type="InterPro" id="IPR001387">
    <property type="entry name" value="Cro/C1-type_HTH"/>
</dbReference>
<dbReference type="Pfam" id="PF13443">
    <property type="entry name" value="HTH_26"/>
    <property type="match status" value="1"/>
</dbReference>
<keyword evidence="3" id="KW-1185">Reference proteome</keyword>
<sequence length="104" mass="11598">MAIEWRLRKVMAEKGVWSGAELGRLLEDKAAYKLSPPSISALITGEPKQVKAQTMDALCTALECTPNDIWEHTPTPVNRLEKPTNTELKKVVNEMNSNDKLPPI</sequence>
<dbReference type="Gene3D" id="1.10.260.40">
    <property type="entry name" value="lambda repressor-like DNA-binding domains"/>
    <property type="match status" value="1"/>
</dbReference>
<evidence type="ECO:0000259" key="1">
    <source>
        <dbReference type="Pfam" id="PF13443"/>
    </source>
</evidence>
<organism evidence="2 3">
    <name type="scientific">Phocicoccus schoeneichii</name>
    <dbReference type="NCBI Taxonomy" id="1812261"/>
    <lineage>
        <taxon>Bacteria</taxon>
        <taxon>Bacillati</taxon>
        <taxon>Bacillota</taxon>
        <taxon>Bacilli</taxon>
        <taxon>Bacillales</taxon>
        <taxon>Salinicoccaceae</taxon>
        <taxon>Phocicoccus</taxon>
    </lineage>
</organism>
<reference evidence="2 3" key="1">
    <citation type="submission" date="2020-07" db="EMBL/GenBank/DDBJ databases">
        <authorList>
            <person name="Criscuolo A."/>
        </authorList>
    </citation>
    <scope>NUCLEOTIDE SEQUENCE [LARGE SCALE GENOMIC DNA]</scope>
    <source>
        <strain evidence="3">CIP 111030</strain>
    </source>
</reference>
<proteinExistence type="predicted"/>
<dbReference type="AlphaFoldDB" id="A0A6V7RH35"/>
<dbReference type="RefSeq" id="WP_186087229.1">
    <property type="nucleotide sequence ID" value="NZ_BMDB01000001.1"/>
</dbReference>
<dbReference type="EMBL" id="CAJEWE010000010">
    <property type="protein sequence ID" value="CAD2076338.1"/>
    <property type="molecule type" value="Genomic_DNA"/>
</dbReference>